<dbReference type="InterPro" id="IPR039420">
    <property type="entry name" value="WalR-like"/>
</dbReference>
<gene>
    <name evidence="6" type="ORF">CLV40_106192</name>
</gene>
<proteinExistence type="predicted"/>
<evidence type="ECO:0000259" key="4">
    <source>
        <dbReference type="PROSITE" id="PS50043"/>
    </source>
</evidence>
<evidence type="ECO:0000256" key="3">
    <source>
        <dbReference type="PROSITE-ProRule" id="PRU00169"/>
    </source>
</evidence>
<sequence>MPPSTAHRGATGSPWENGGPTVALVDGIPLFREGLAALVLRTPGLRWLGATDTPQGAVGFAERYRPDVVLLDSGLDPRNHLSSTLTAANPDAVVLVLVREAHRTTQYVATAMASGVHGVVPRTVEPPQLVDAIQAVFTSRRYMDPALARTVAAPRGRLIRGVDTDLQQLSRREFQVLQLIADGLENQAIAKILYVSVETVRTHVKSILRKLAARDRTHAVAVAFKAGVLLAPLLPEGTRTGT</sequence>
<dbReference type="InterPro" id="IPR000792">
    <property type="entry name" value="Tscrpt_reg_LuxR_C"/>
</dbReference>
<dbReference type="GO" id="GO:0006355">
    <property type="term" value="P:regulation of DNA-templated transcription"/>
    <property type="evidence" value="ECO:0007669"/>
    <property type="project" value="InterPro"/>
</dbReference>
<evidence type="ECO:0000259" key="5">
    <source>
        <dbReference type="PROSITE" id="PS50110"/>
    </source>
</evidence>
<dbReference type="SUPFAM" id="SSF52172">
    <property type="entry name" value="CheY-like"/>
    <property type="match status" value="1"/>
</dbReference>
<evidence type="ECO:0000313" key="6">
    <source>
        <dbReference type="EMBL" id="PPK67961.1"/>
    </source>
</evidence>
<dbReference type="Proteomes" id="UP000239203">
    <property type="component" value="Unassembled WGS sequence"/>
</dbReference>
<dbReference type="Pfam" id="PF00196">
    <property type="entry name" value="GerE"/>
    <property type="match status" value="1"/>
</dbReference>
<name>A0A2S6GS57_9PSEU</name>
<dbReference type="EMBL" id="PTIX01000006">
    <property type="protein sequence ID" value="PPK67961.1"/>
    <property type="molecule type" value="Genomic_DNA"/>
</dbReference>
<dbReference type="AlphaFoldDB" id="A0A2S6GS57"/>
<dbReference type="InterPro" id="IPR058245">
    <property type="entry name" value="NreC/VraR/RcsB-like_REC"/>
</dbReference>
<feature type="domain" description="Response regulatory" evidence="5">
    <location>
        <begin position="21"/>
        <end position="137"/>
    </location>
</feature>
<reference evidence="6 7" key="1">
    <citation type="submission" date="2018-02" db="EMBL/GenBank/DDBJ databases">
        <title>Genomic Encyclopedia of Archaeal and Bacterial Type Strains, Phase II (KMG-II): from individual species to whole genera.</title>
        <authorList>
            <person name="Goeker M."/>
        </authorList>
    </citation>
    <scope>NUCLEOTIDE SEQUENCE [LARGE SCALE GENOMIC DNA]</scope>
    <source>
        <strain evidence="6 7">YU 961-1</strain>
    </source>
</reference>
<dbReference type="PRINTS" id="PR00038">
    <property type="entry name" value="HTHLUXR"/>
</dbReference>
<dbReference type="RefSeq" id="WP_104479241.1">
    <property type="nucleotide sequence ID" value="NZ_CP154825.1"/>
</dbReference>
<dbReference type="InterPro" id="IPR011006">
    <property type="entry name" value="CheY-like_superfamily"/>
</dbReference>
<feature type="modified residue" description="4-aspartylphosphate" evidence="3">
    <location>
        <position position="72"/>
    </location>
</feature>
<keyword evidence="7" id="KW-1185">Reference proteome</keyword>
<evidence type="ECO:0000313" key="7">
    <source>
        <dbReference type="Proteomes" id="UP000239203"/>
    </source>
</evidence>
<feature type="domain" description="HTH luxR-type" evidence="4">
    <location>
        <begin position="162"/>
        <end position="227"/>
    </location>
</feature>
<evidence type="ECO:0000256" key="2">
    <source>
        <dbReference type="ARBA" id="ARBA00023125"/>
    </source>
</evidence>
<dbReference type="PANTHER" id="PTHR43214:SF43">
    <property type="entry name" value="TWO-COMPONENT RESPONSE REGULATOR"/>
    <property type="match status" value="1"/>
</dbReference>
<organism evidence="6 7">
    <name type="scientific">Actinokineospora auranticolor</name>
    <dbReference type="NCBI Taxonomy" id="155976"/>
    <lineage>
        <taxon>Bacteria</taxon>
        <taxon>Bacillati</taxon>
        <taxon>Actinomycetota</taxon>
        <taxon>Actinomycetes</taxon>
        <taxon>Pseudonocardiales</taxon>
        <taxon>Pseudonocardiaceae</taxon>
        <taxon>Actinokineospora</taxon>
    </lineage>
</organism>
<dbReference type="InterPro" id="IPR016032">
    <property type="entry name" value="Sig_transdc_resp-reg_C-effctor"/>
</dbReference>
<dbReference type="PROSITE" id="PS50043">
    <property type="entry name" value="HTH_LUXR_2"/>
    <property type="match status" value="1"/>
</dbReference>
<dbReference type="CDD" id="cd17535">
    <property type="entry name" value="REC_NarL-like"/>
    <property type="match status" value="1"/>
</dbReference>
<keyword evidence="1 3" id="KW-0597">Phosphoprotein</keyword>
<dbReference type="Gene3D" id="3.40.50.2300">
    <property type="match status" value="1"/>
</dbReference>
<dbReference type="InterPro" id="IPR001789">
    <property type="entry name" value="Sig_transdc_resp-reg_receiver"/>
</dbReference>
<accession>A0A2S6GS57</accession>
<protein>
    <submittedName>
        <fullName evidence="6">DNA-binding NarL/FixJ family response regulator</fullName>
    </submittedName>
</protein>
<dbReference type="PROSITE" id="PS50110">
    <property type="entry name" value="RESPONSE_REGULATORY"/>
    <property type="match status" value="1"/>
</dbReference>
<dbReference type="PANTHER" id="PTHR43214">
    <property type="entry name" value="TWO-COMPONENT RESPONSE REGULATOR"/>
    <property type="match status" value="1"/>
</dbReference>
<dbReference type="PROSITE" id="PS00622">
    <property type="entry name" value="HTH_LUXR_1"/>
    <property type="match status" value="1"/>
</dbReference>
<dbReference type="OrthoDB" id="3534994at2"/>
<dbReference type="SMART" id="SM00421">
    <property type="entry name" value="HTH_LUXR"/>
    <property type="match status" value="1"/>
</dbReference>
<comment type="caution">
    <text evidence="6">The sequence shown here is derived from an EMBL/GenBank/DDBJ whole genome shotgun (WGS) entry which is preliminary data.</text>
</comment>
<dbReference type="CDD" id="cd06170">
    <property type="entry name" value="LuxR_C_like"/>
    <property type="match status" value="1"/>
</dbReference>
<dbReference type="GO" id="GO:0003677">
    <property type="term" value="F:DNA binding"/>
    <property type="evidence" value="ECO:0007669"/>
    <property type="project" value="UniProtKB-KW"/>
</dbReference>
<evidence type="ECO:0000256" key="1">
    <source>
        <dbReference type="ARBA" id="ARBA00022553"/>
    </source>
</evidence>
<keyword evidence="2 6" id="KW-0238">DNA-binding</keyword>
<dbReference type="GO" id="GO:0000160">
    <property type="term" value="P:phosphorelay signal transduction system"/>
    <property type="evidence" value="ECO:0007669"/>
    <property type="project" value="InterPro"/>
</dbReference>
<dbReference type="SUPFAM" id="SSF46894">
    <property type="entry name" value="C-terminal effector domain of the bipartite response regulators"/>
    <property type="match status" value="1"/>
</dbReference>